<accession>A0ACB9R0B2</accession>
<reference evidence="2" key="1">
    <citation type="journal article" date="2023" name="Front. Plant Sci.">
        <title>Chromosomal-level genome assembly of Melastoma candidum provides insights into trichome evolution.</title>
        <authorList>
            <person name="Zhong Y."/>
            <person name="Wu W."/>
            <person name="Sun C."/>
            <person name="Zou P."/>
            <person name="Liu Y."/>
            <person name="Dai S."/>
            <person name="Zhou R."/>
        </authorList>
    </citation>
    <scope>NUCLEOTIDE SEQUENCE [LARGE SCALE GENOMIC DNA]</scope>
</reference>
<evidence type="ECO:0000313" key="2">
    <source>
        <dbReference type="Proteomes" id="UP001057402"/>
    </source>
</evidence>
<organism evidence="1 2">
    <name type="scientific">Melastoma candidum</name>
    <dbReference type="NCBI Taxonomy" id="119954"/>
    <lineage>
        <taxon>Eukaryota</taxon>
        <taxon>Viridiplantae</taxon>
        <taxon>Streptophyta</taxon>
        <taxon>Embryophyta</taxon>
        <taxon>Tracheophyta</taxon>
        <taxon>Spermatophyta</taxon>
        <taxon>Magnoliopsida</taxon>
        <taxon>eudicotyledons</taxon>
        <taxon>Gunneridae</taxon>
        <taxon>Pentapetalae</taxon>
        <taxon>rosids</taxon>
        <taxon>malvids</taxon>
        <taxon>Myrtales</taxon>
        <taxon>Melastomataceae</taxon>
        <taxon>Melastomatoideae</taxon>
        <taxon>Melastomateae</taxon>
        <taxon>Melastoma</taxon>
    </lineage>
</organism>
<comment type="caution">
    <text evidence="1">The sequence shown here is derived from an EMBL/GenBank/DDBJ whole genome shotgun (WGS) entry which is preliminary data.</text>
</comment>
<protein>
    <submittedName>
        <fullName evidence="1">Uncharacterized protein</fullName>
    </submittedName>
</protein>
<keyword evidence="2" id="KW-1185">Reference proteome</keyword>
<proteinExistence type="predicted"/>
<name>A0ACB9R0B2_9MYRT</name>
<gene>
    <name evidence="1" type="ORF">MLD38_010545</name>
</gene>
<dbReference type="EMBL" id="CM042883">
    <property type="protein sequence ID" value="KAI4372299.1"/>
    <property type="molecule type" value="Genomic_DNA"/>
</dbReference>
<dbReference type="Proteomes" id="UP001057402">
    <property type="component" value="Chromosome 4"/>
</dbReference>
<sequence length="655" mass="75205">MADVVQLRVERMVPELEDLERLKLFSREEIREIKNKRLKFEYRLERPSPLKQDFLSYIDYETHLDSLRRLRKKMSQSAGTTITNQNQKRKRKSLSDFSILRRILELYAMAVSRFKGDVNLWFRYLEFCRTRRNGKIKKALTQVMRLHPKVAGVWIYAAAWEFDHNLGVTTARNLMLRGLRHCPTSEDLWIEYLRMELTYFNKLKARGVSCLEDKGSIVPKMGDKAEDQWRDENQGLFLSLNEETGGDSGGDVGDGDTKKRKDMILEAAGTTLDVIYSGAVEAIPSSFSLRKRFFEILDSIELTQSKELRQKVLVDMRRDFSGDPAYWDWLARLEISDESDLRVMDEHTRRSEVQKAAKVYEEGLDVLPSVEVFNLYVKFLVGIIDLWTMESQNGESSDEKNFYVSQLIRVYERAESLGCITEEGAAKHILLLLELGRLDDSRNVAEKLCCGKFSSSVQLLCLQLSIELRCLAMDRAHLDTIFGLLRDALKKAPVSEAEQLWLMALKHFANRKIYFAELVEIAFVLLVKFPCDESRFCLSSAIVNFVLTKEGVEEAREVYKRFLALPGSGVTAYRTCIELESNLASAGDKDCLAKARNLYETALIGYDQDSSLWNGYYNLEMKLGTTTTAAAVQRRAQKTLKDASAFSGRPNWQSF</sequence>
<evidence type="ECO:0000313" key="1">
    <source>
        <dbReference type="EMBL" id="KAI4372299.1"/>
    </source>
</evidence>